<keyword evidence="4 6" id="KW-0472">Membrane</keyword>
<dbReference type="Proteomes" id="UP001215598">
    <property type="component" value="Unassembled WGS sequence"/>
</dbReference>
<keyword evidence="3 6" id="KW-1133">Transmembrane helix</keyword>
<evidence type="ECO:0000313" key="9">
    <source>
        <dbReference type="Proteomes" id="UP001215598"/>
    </source>
</evidence>
<reference evidence="8" key="1">
    <citation type="submission" date="2023-03" db="EMBL/GenBank/DDBJ databases">
        <title>Massive genome expansion in bonnet fungi (Mycena s.s.) driven by repeated elements and novel gene families across ecological guilds.</title>
        <authorList>
            <consortium name="Lawrence Berkeley National Laboratory"/>
            <person name="Harder C.B."/>
            <person name="Miyauchi S."/>
            <person name="Viragh M."/>
            <person name="Kuo A."/>
            <person name="Thoen E."/>
            <person name="Andreopoulos B."/>
            <person name="Lu D."/>
            <person name="Skrede I."/>
            <person name="Drula E."/>
            <person name="Henrissat B."/>
            <person name="Morin E."/>
            <person name="Kohler A."/>
            <person name="Barry K."/>
            <person name="LaButti K."/>
            <person name="Morin E."/>
            <person name="Salamov A."/>
            <person name="Lipzen A."/>
            <person name="Mereny Z."/>
            <person name="Hegedus B."/>
            <person name="Baldrian P."/>
            <person name="Stursova M."/>
            <person name="Weitz H."/>
            <person name="Taylor A."/>
            <person name="Grigoriev I.V."/>
            <person name="Nagy L.G."/>
            <person name="Martin F."/>
            <person name="Kauserud H."/>
        </authorList>
    </citation>
    <scope>NUCLEOTIDE SEQUENCE</scope>
    <source>
        <strain evidence="8">CBHHK182m</strain>
    </source>
</reference>
<accession>A0AAD7J9U3</accession>
<evidence type="ECO:0000259" key="7">
    <source>
        <dbReference type="Pfam" id="PF20684"/>
    </source>
</evidence>
<dbReference type="InterPro" id="IPR049326">
    <property type="entry name" value="Rhodopsin_dom_fungi"/>
</dbReference>
<evidence type="ECO:0000256" key="5">
    <source>
        <dbReference type="ARBA" id="ARBA00038359"/>
    </source>
</evidence>
<feature type="transmembrane region" description="Helical" evidence="6">
    <location>
        <begin position="44"/>
        <end position="63"/>
    </location>
</feature>
<feature type="transmembrane region" description="Helical" evidence="6">
    <location>
        <begin position="153"/>
        <end position="178"/>
    </location>
</feature>
<feature type="transmembrane region" description="Helical" evidence="6">
    <location>
        <begin position="217"/>
        <end position="239"/>
    </location>
</feature>
<dbReference type="EMBL" id="JARKIB010000038">
    <property type="protein sequence ID" value="KAJ7759983.1"/>
    <property type="molecule type" value="Genomic_DNA"/>
</dbReference>
<feature type="domain" description="Rhodopsin" evidence="7">
    <location>
        <begin position="29"/>
        <end position="239"/>
    </location>
</feature>
<keyword evidence="9" id="KW-1185">Reference proteome</keyword>
<dbReference type="Pfam" id="PF20684">
    <property type="entry name" value="Fung_rhodopsin"/>
    <property type="match status" value="1"/>
</dbReference>
<feature type="transmembrane region" description="Helical" evidence="6">
    <location>
        <begin position="75"/>
        <end position="101"/>
    </location>
</feature>
<evidence type="ECO:0000256" key="3">
    <source>
        <dbReference type="ARBA" id="ARBA00022989"/>
    </source>
</evidence>
<feature type="transmembrane region" description="Helical" evidence="6">
    <location>
        <begin position="113"/>
        <end position="133"/>
    </location>
</feature>
<evidence type="ECO:0000256" key="2">
    <source>
        <dbReference type="ARBA" id="ARBA00022692"/>
    </source>
</evidence>
<comment type="similarity">
    <text evidence="5">Belongs to the SAT4 family.</text>
</comment>
<dbReference type="AlphaFoldDB" id="A0AAD7J9U3"/>
<evidence type="ECO:0000313" key="8">
    <source>
        <dbReference type="EMBL" id="KAJ7759983.1"/>
    </source>
</evidence>
<sequence length="246" mass="27395">MGIDANDPLVQLKITSATCSFCALGATVYRLYKRQVRLGADDVWALFAFVVQIIQVAAVFLHIPGPNNLSKTTRIAVPYLMGTTFYATVWASRLSILFSIVRIDPSVERRRRLFWVAAAFVATALFLIGQLLWICEARPSWKNVEHPQCALPLQVAICQFVTDIISDSILLFAPLLLFRDLLDKSLRRKLSLIFSTCVVTTIVSLVHAAFLLRNSGINIAISATVEGCLSLIVANIPVININDRYW</sequence>
<organism evidence="8 9">
    <name type="scientific">Mycena metata</name>
    <dbReference type="NCBI Taxonomy" id="1033252"/>
    <lineage>
        <taxon>Eukaryota</taxon>
        <taxon>Fungi</taxon>
        <taxon>Dikarya</taxon>
        <taxon>Basidiomycota</taxon>
        <taxon>Agaricomycotina</taxon>
        <taxon>Agaricomycetes</taxon>
        <taxon>Agaricomycetidae</taxon>
        <taxon>Agaricales</taxon>
        <taxon>Marasmiineae</taxon>
        <taxon>Mycenaceae</taxon>
        <taxon>Mycena</taxon>
    </lineage>
</organism>
<dbReference type="InterPro" id="IPR052337">
    <property type="entry name" value="SAT4-like"/>
</dbReference>
<protein>
    <recommendedName>
        <fullName evidence="7">Rhodopsin domain-containing protein</fullName>
    </recommendedName>
</protein>
<evidence type="ECO:0000256" key="6">
    <source>
        <dbReference type="SAM" id="Phobius"/>
    </source>
</evidence>
<feature type="transmembrane region" description="Helical" evidence="6">
    <location>
        <begin position="190"/>
        <end position="211"/>
    </location>
</feature>
<proteinExistence type="inferred from homology"/>
<gene>
    <name evidence="8" type="ORF">B0H16DRAFT_1533256</name>
</gene>
<evidence type="ECO:0000256" key="1">
    <source>
        <dbReference type="ARBA" id="ARBA00004141"/>
    </source>
</evidence>
<dbReference type="PANTHER" id="PTHR33048">
    <property type="entry name" value="PTH11-LIKE INTEGRAL MEMBRANE PROTEIN (AFU_ORTHOLOGUE AFUA_5G11245)"/>
    <property type="match status" value="1"/>
</dbReference>
<feature type="transmembrane region" description="Helical" evidence="6">
    <location>
        <begin position="12"/>
        <end position="32"/>
    </location>
</feature>
<evidence type="ECO:0000256" key="4">
    <source>
        <dbReference type="ARBA" id="ARBA00023136"/>
    </source>
</evidence>
<comment type="caution">
    <text evidence="8">The sequence shown here is derived from an EMBL/GenBank/DDBJ whole genome shotgun (WGS) entry which is preliminary data.</text>
</comment>
<keyword evidence="2 6" id="KW-0812">Transmembrane</keyword>
<dbReference type="PANTHER" id="PTHR33048:SF47">
    <property type="entry name" value="INTEGRAL MEMBRANE PROTEIN-RELATED"/>
    <property type="match status" value="1"/>
</dbReference>
<comment type="subcellular location">
    <subcellularLocation>
        <location evidence="1">Membrane</location>
        <topology evidence="1">Multi-pass membrane protein</topology>
    </subcellularLocation>
</comment>
<dbReference type="GO" id="GO:0016020">
    <property type="term" value="C:membrane"/>
    <property type="evidence" value="ECO:0007669"/>
    <property type="project" value="UniProtKB-SubCell"/>
</dbReference>
<name>A0AAD7J9U3_9AGAR</name>